<feature type="domain" description="OmpA-like" evidence="7">
    <location>
        <begin position="219"/>
        <end position="334"/>
    </location>
</feature>
<evidence type="ECO:0000259" key="7">
    <source>
        <dbReference type="PROSITE" id="PS51123"/>
    </source>
</evidence>
<organism evidence="8 9">
    <name type="scientific">Leptospira sarikeiensis</name>
    <dbReference type="NCBI Taxonomy" id="2484943"/>
    <lineage>
        <taxon>Bacteria</taxon>
        <taxon>Pseudomonadati</taxon>
        <taxon>Spirochaetota</taxon>
        <taxon>Spirochaetia</taxon>
        <taxon>Leptospirales</taxon>
        <taxon>Leptospiraceae</taxon>
        <taxon>Leptospira</taxon>
    </lineage>
</organism>
<protein>
    <submittedName>
        <fullName evidence="8">OmpA family protein</fullName>
    </submittedName>
</protein>
<evidence type="ECO:0000256" key="1">
    <source>
        <dbReference type="ARBA" id="ARBA00004442"/>
    </source>
</evidence>
<comment type="subcellular location">
    <subcellularLocation>
        <location evidence="1">Cell outer membrane</location>
    </subcellularLocation>
</comment>
<dbReference type="CDD" id="cd07185">
    <property type="entry name" value="OmpA_C-like"/>
    <property type="match status" value="1"/>
</dbReference>
<evidence type="ECO:0000313" key="9">
    <source>
        <dbReference type="Proteomes" id="UP000297762"/>
    </source>
</evidence>
<keyword evidence="3" id="KW-0998">Cell outer membrane</keyword>
<dbReference type="PANTHER" id="PTHR30329">
    <property type="entry name" value="STATOR ELEMENT OF FLAGELLAR MOTOR COMPLEX"/>
    <property type="match status" value="1"/>
</dbReference>
<feature type="compositionally biased region" description="Basic and acidic residues" evidence="5">
    <location>
        <begin position="179"/>
        <end position="192"/>
    </location>
</feature>
<sequence>MTKKQNYYVTIKGKKYDRGLVELAGKATSGKKDGRISIADAKKLLNAVKDNNTYTDIEKKTIEYIRENFTFTAKADEWFRTEIRKWAAEKSSHSKLSHQEEYTSHDEAISLVSDHHSDLHSKGYTGYIPTPSAGQAKKQNRLPVLILSLIILSGFGVGIYYAFRQKSHPSSISQSQEVTESKAKPVEEKKPESSSSENGSILGFFSTKHEAADFSGKDAELVQKVQSSPILFEKNDIKVPQSHRRTLDSLTLVLKKHSDVKVVLTGHASKEGTEEVNLKVSQLRAEMVRDYLLGNGLDNSQFILEAKGSSIVSSVEEKKQDIKKSRRVDILIVK</sequence>
<dbReference type="InterPro" id="IPR036737">
    <property type="entry name" value="OmpA-like_sf"/>
</dbReference>
<accession>A0A4R9JZY0</accession>
<keyword evidence="2 4" id="KW-0472">Membrane</keyword>
<evidence type="ECO:0000256" key="4">
    <source>
        <dbReference type="PROSITE-ProRule" id="PRU00473"/>
    </source>
</evidence>
<dbReference type="InterPro" id="IPR006664">
    <property type="entry name" value="OMP_bac"/>
</dbReference>
<dbReference type="RefSeq" id="WP_135651187.1">
    <property type="nucleotide sequence ID" value="NZ_RQGF01000035.1"/>
</dbReference>
<name>A0A4R9JZY0_9LEPT</name>
<evidence type="ECO:0000256" key="6">
    <source>
        <dbReference type="SAM" id="Phobius"/>
    </source>
</evidence>
<reference evidence="8" key="1">
    <citation type="journal article" date="2019" name="PLoS Negl. Trop. Dis.">
        <title>Revisiting the worldwide diversity of Leptospira species in the environment.</title>
        <authorList>
            <person name="Vincent A.T."/>
            <person name="Schiettekatte O."/>
            <person name="Bourhy P."/>
            <person name="Veyrier F.J."/>
            <person name="Picardeau M."/>
        </authorList>
    </citation>
    <scope>NUCLEOTIDE SEQUENCE [LARGE SCALE GENOMIC DNA]</scope>
    <source>
        <strain evidence="8">201702455</strain>
    </source>
</reference>
<keyword evidence="6" id="KW-0812">Transmembrane</keyword>
<keyword evidence="9" id="KW-1185">Reference proteome</keyword>
<dbReference type="PANTHER" id="PTHR30329:SF21">
    <property type="entry name" value="LIPOPROTEIN YIAD-RELATED"/>
    <property type="match status" value="1"/>
</dbReference>
<dbReference type="OrthoDB" id="6371105at2"/>
<evidence type="ECO:0000256" key="2">
    <source>
        <dbReference type="ARBA" id="ARBA00023136"/>
    </source>
</evidence>
<gene>
    <name evidence="8" type="ORF">EHQ64_18060</name>
</gene>
<dbReference type="GO" id="GO:0009279">
    <property type="term" value="C:cell outer membrane"/>
    <property type="evidence" value="ECO:0007669"/>
    <property type="project" value="UniProtKB-SubCell"/>
</dbReference>
<dbReference type="EMBL" id="RQGF01000035">
    <property type="protein sequence ID" value="TGL58942.1"/>
    <property type="molecule type" value="Genomic_DNA"/>
</dbReference>
<comment type="caution">
    <text evidence="8">The sequence shown here is derived from an EMBL/GenBank/DDBJ whole genome shotgun (WGS) entry which is preliminary data.</text>
</comment>
<dbReference type="Proteomes" id="UP000297762">
    <property type="component" value="Unassembled WGS sequence"/>
</dbReference>
<proteinExistence type="predicted"/>
<dbReference type="PRINTS" id="PR01021">
    <property type="entry name" value="OMPADOMAIN"/>
</dbReference>
<evidence type="ECO:0000256" key="3">
    <source>
        <dbReference type="ARBA" id="ARBA00023237"/>
    </source>
</evidence>
<dbReference type="InterPro" id="IPR050330">
    <property type="entry name" value="Bact_OuterMem_StrucFunc"/>
</dbReference>
<dbReference type="Pfam" id="PF00691">
    <property type="entry name" value="OmpA"/>
    <property type="match status" value="1"/>
</dbReference>
<dbReference type="AlphaFoldDB" id="A0A4R9JZY0"/>
<evidence type="ECO:0000256" key="5">
    <source>
        <dbReference type="SAM" id="MobiDB-lite"/>
    </source>
</evidence>
<dbReference type="SUPFAM" id="SSF103088">
    <property type="entry name" value="OmpA-like"/>
    <property type="match status" value="1"/>
</dbReference>
<dbReference type="Gene3D" id="3.30.1330.60">
    <property type="entry name" value="OmpA-like domain"/>
    <property type="match status" value="1"/>
</dbReference>
<feature type="transmembrane region" description="Helical" evidence="6">
    <location>
        <begin position="142"/>
        <end position="163"/>
    </location>
</feature>
<evidence type="ECO:0000313" key="8">
    <source>
        <dbReference type="EMBL" id="TGL58942.1"/>
    </source>
</evidence>
<dbReference type="PROSITE" id="PS51123">
    <property type="entry name" value="OMPA_2"/>
    <property type="match status" value="1"/>
</dbReference>
<dbReference type="InterPro" id="IPR006665">
    <property type="entry name" value="OmpA-like"/>
</dbReference>
<keyword evidence="6" id="KW-1133">Transmembrane helix</keyword>
<feature type="region of interest" description="Disordered" evidence="5">
    <location>
        <begin position="171"/>
        <end position="200"/>
    </location>
</feature>